<dbReference type="PANTHER" id="PTHR33021:SF49">
    <property type="entry name" value="EARLY NODULIN-LIKE PROTEIN 21"/>
    <property type="match status" value="1"/>
</dbReference>
<name>A0A7J0F5P3_9ERIC</name>
<keyword evidence="4" id="KW-1185">Reference proteome</keyword>
<gene>
    <name evidence="3" type="ORF">Acr_09g0003690</name>
</gene>
<dbReference type="Pfam" id="PF02298">
    <property type="entry name" value="Cu_bind_like"/>
    <property type="match status" value="1"/>
</dbReference>
<dbReference type="PROSITE" id="PS51485">
    <property type="entry name" value="PHYTOCYANIN"/>
    <property type="match status" value="1"/>
</dbReference>
<reference evidence="3 4" key="1">
    <citation type="submission" date="2019-07" db="EMBL/GenBank/DDBJ databases">
        <title>De Novo Assembly of kiwifruit Actinidia rufa.</title>
        <authorList>
            <person name="Sugita-Konishi S."/>
            <person name="Sato K."/>
            <person name="Mori E."/>
            <person name="Abe Y."/>
            <person name="Kisaki G."/>
            <person name="Hamano K."/>
            <person name="Suezawa K."/>
            <person name="Otani M."/>
            <person name="Fukuda T."/>
            <person name="Manabe T."/>
            <person name="Gomi K."/>
            <person name="Tabuchi M."/>
            <person name="Akimitsu K."/>
            <person name="Kataoka I."/>
        </authorList>
    </citation>
    <scope>NUCLEOTIDE SEQUENCE [LARGE SCALE GENOMIC DNA]</scope>
    <source>
        <strain evidence="4">cv. Fuchu</strain>
    </source>
</reference>
<dbReference type="GO" id="GO:0009055">
    <property type="term" value="F:electron transfer activity"/>
    <property type="evidence" value="ECO:0007669"/>
    <property type="project" value="InterPro"/>
</dbReference>
<sequence>MPSVSLPMSSRLVTPTAGFSHRPTTVSSTTTGPPRTGSVLDSVLEVTGTDYKKCNSTHPCFFSNTGNTIFKLERSGSFYFISGVSGHYRRGQRMIVKVMSHKDSDSGGGSSASIVAILSFRILIAQFVLSSLF</sequence>
<dbReference type="PANTHER" id="PTHR33021">
    <property type="entry name" value="BLUE COPPER PROTEIN"/>
    <property type="match status" value="1"/>
</dbReference>
<feature type="compositionally biased region" description="Polar residues" evidence="1">
    <location>
        <begin position="1"/>
        <end position="13"/>
    </location>
</feature>
<feature type="region of interest" description="Disordered" evidence="1">
    <location>
        <begin position="1"/>
        <end position="34"/>
    </location>
</feature>
<evidence type="ECO:0000256" key="1">
    <source>
        <dbReference type="SAM" id="MobiDB-lite"/>
    </source>
</evidence>
<dbReference type="SUPFAM" id="SSF49503">
    <property type="entry name" value="Cupredoxins"/>
    <property type="match status" value="1"/>
</dbReference>
<dbReference type="Proteomes" id="UP000585474">
    <property type="component" value="Unassembled WGS sequence"/>
</dbReference>
<feature type="compositionally biased region" description="Low complexity" evidence="1">
    <location>
        <begin position="22"/>
        <end position="34"/>
    </location>
</feature>
<dbReference type="GO" id="GO:0005886">
    <property type="term" value="C:plasma membrane"/>
    <property type="evidence" value="ECO:0007669"/>
    <property type="project" value="TreeGrafter"/>
</dbReference>
<evidence type="ECO:0000313" key="3">
    <source>
        <dbReference type="EMBL" id="GFY93923.1"/>
    </source>
</evidence>
<dbReference type="InterPro" id="IPR039391">
    <property type="entry name" value="Phytocyanin-like"/>
</dbReference>
<evidence type="ECO:0000313" key="4">
    <source>
        <dbReference type="Proteomes" id="UP000585474"/>
    </source>
</evidence>
<accession>A0A7J0F5P3</accession>
<dbReference type="OrthoDB" id="959565at2759"/>
<dbReference type="Gene3D" id="2.60.40.420">
    <property type="entry name" value="Cupredoxins - blue copper proteins"/>
    <property type="match status" value="1"/>
</dbReference>
<dbReference type="InterPro" id="IPR003245">
    <property type="entry name" value="Phytocyanin_dom"/>
</dbReference>
<protein>
    <submittedName>
        <fullName evidence="3">Early nodulin-like protein 5</fullName>
    </submittedName>
</protein>
<dbReference type="InterPro" id="IPR008972">
    <property type="entry name" value="Cupredoxin"/>
</dbReference>
<dbReference type="AlphaFoldDB" id="A0A7J0F5P3"/>
<comment type="caution">
    <text evidence="3">The sequence shown here is derived from an EMBL/GenBank/DDBJ whole genome shotgun (WGS) entry which is preliminary data.</text>
</comment>
<proteinExistence type="predicted"/>
<evidence type="ECO:0000259" key="2">
    <source>
        <dbReference type="PROSITE" id="PS51485"/>
    </source>
</evidence>
<feature type="domain" description="Phytocyanin" evidence="2">
    <location>
        <begin position="1"/>
        <end position="100"/>
    </location>
</feature>
<organism evidence="3 4">
    <name type="scientific">Actinidia rufa</name>
    <dbReference type="NCBI Taxonomy" id="165716"/>
    <lineage>
        <taxon>Eukaryota</taxon>
        <taxon>Viridiplantae</taxon>
        <taxon>Streptophyta</taxon>
        <taxon>Embryophyta</taxon>
        <taxon>Tracheophyta</taxon>
        <taxon>Spermatophyta</taxon>
        <taxon>Magnoliopsida</taxon>
        <taxon>eudicotyledons</taxon>
        <taxon>Gunneridae</taxon>
        <taxon>Pentapetalae</taxon>
        <taxon>asterids</taxon>
        <taxon>Ericales</taxon>
        <taxon>Actinidiaceae</taxon>
        <taxon>Actinidia</taxon>
    </lineage>
</organism>
<dbReference type="EMBL" id="BJWL01000009">
    <property type="protein sequence ID" value="GFY93923.1"/>
    <property type="molecule type" value="Genomic_DNA"/>
</dbReference>